<proteinExistence type="predicted"/>
<dbReference type="Proteomes" id="UP000029221">
    <property type="component" value="Unassembled WGS sequence"/>
</dbReference>
<feature type="chain" id="PRO_5001862706" description="3-ketoacyl-ACP reductase" evidence="1">
    <location>
        <begin position="19"/>
        <end position="325"/>
    </location>
</feature>
<dbReference type="EMBL" id="BBML01000001">
    <property type="protein sequence ID" value="GAK95707.1"/>
    <property type="molecule type" value="Genomic_DNA"/>
</dbReference>
<protein>
    <recommendedName>
        <fullName evidence="4">3-ketoacyl-ACP reductase</fullName>
    </recommendedName>
</protein>
<dbReference type="Pfam" id="PF13715">
    <property type="entry name" value="CarbopepD_reg_2"/>
    <property type="match status" value="1"/>
</dbReference>
<accession>A0A090Q0J5</accession>
<keyword evidence="1" id="KW-0732">Signal</keyword>
<evidence type="ECO:0000313" key="3">
    <source>
        <dbReference type="Proteomes" id="UP000029221"/>
    </source>
</evidence>
<sequence>MKTWLSIISLFLSLINNAQDNIVVVDNETKEGIAFATVSFGNGNGTFADGDGVFKFSKVLYKDVDSLFISSIGYQELALSSSKITDTLFLKAKQNNLETVIINAQLTGKHKRKKKKELVHDNYHDCWLPTVESEIAVRFDRYENAPTQIKTLKLPILLEDTQRSKNRKQTRRFSTMFRVVFYDVSPDGKPVRESLWPSKTFIITQEAGDVYELDIEELNINIPQEGIFASIQVLGYTTPKGELIKAKKYREFKSKYGTQKIATTYRPLLPFTDEIEGKKTYVRRIFLNNKQWTLFDFSYNPKSKLLRSGHENYGMGAEFKVFYKD</sequence>
<organism evidence="2 3">
    <name type="scientific">Nonlabens tegetincola</name>
    <dbReference type="NCBI Taxonomy" id="323273"/>
    <lineage>
        <taxon>Bacteria</taxon>
        <taxon>Pseudomonadati</taxon>
        <taxon>Bacteroidota</taxon>
        <taxon>Flavobacteriia</taxon>
        <taxon>Flavobacteriales</taxon>
        <taxon>Flavobacteriaceae</taxon>
        <taxon>Nonlabens</taxon>
    </lineage>
</organism>
<comment type="caution">
    <text evidence="2">The sequence shown here is derived from an EMBL/GenBank/DDBJ whole genome shotgun (WGS) entry which is preliminary data.</text>
</comment>
<gene>
    <name evidence="2" type="ORF">JCM19294_2489</name>
</gene>
<dbReference type="InterPro" id="IPR008969">
    <property type="entry name" value="CarboxyPept-like_regulatory"/>
</dbReference>
<name>A0A090Q0J5_9FLAO</name>
<keyword evidence="3" id="KW-1185">Reference proteome</keyword>
<dbReference type="AlphaFoldDB" id="A0A090Q0J5"/>
<evidence type="ECO:0000256" key="1">
    <source>
        <dbReference type="SAM" id="SignalP"/>
    </source>
</evidence>
<dbReference type="RefSeq" id="WP_042276386.1">
    <property type="nucleotide sequence ID" value="NZ_BBML01000001.1"/>
</dbReference>
<evidence type="ECO:0008006" key="4">
    <source>
        <dbReference type="Google" id="ProtNLM"/>
    </source>
</evidence>
<dbReference type="eggNOG" id="COG0417">
    <property type="taxonomic scope" value="Bacteria"/>
</dbReference>
<feature type="signal peptide" evidence="1">
    <location>
        <begin position="1"/>
        <end position="18"/>
    </location>
</feature>
<evidence type="ECO:0000313" key="2">
    <source>
        <dbReference type="EMBL" id="GAK95707.1"/>
    </source>
</evidence>
<reference evidence="2" key="1">
    <citation type="journal article" date="2014" name="Genome Announc.">
        <title>Draft Genome Sequences of Marine Flavobacterium Nonlabens Strains NR17, NR24, NR27, NR32, NR33, and Ara13.</title>
        <authorList>
            <person name="Nakanishi M."/>
            <person name="Meirelles P."/>
            <person name="Suzuki R."/>
            <person name="Takatani N."/>
            <person name="Mino S."/>
            <person name="Suda W."/>
            <person name="Oshima K."/>
            <person name="Hattori M."/>
            <person name="Ohkuma M."/>
            <person name="Hosokawa M."/>
            <person name="Miyashita K."/>
            <person name="Thompson F.L."/>
            <person name="Niwa A."/>
            <person name="Sawabe T."/>
            <person name="Sawabe T."/>
        </authorList>
    </citation>
    <scope>NUCLEOTIDE SEQUENCE [LARGE SCALE GENOMIC DNA]</scope>
    <source>
        <strain evidence="2">JCM 19294</strain>
    </source>
</reference>
<dbReference type="SUPFAM" id="SSF49464">
    <property type="entry name" value="Carboxypeptidase regulatory domain-like"/>
    <property type="match status" value="1"/>
</dbReference>
<dbReference type="STRING" id="319236.BST91_12220"/>